<dbReference type="Proteomes" id="UP001203880">
    <property type="component" value="Unassembled WGS sequence"/>
</dbReference>
<name>A0ABT0Q4E7_9RHOB</name>
<dbReference type="RefSeq" id="WP_249710841.1">
    <property type="nucleotide sequence ID" value="NZ_JAMFMB010000018.1"/>
</dbReference>
<proteinExistence type="predicted"/>
<feature type="transmembrane region" description="Helical" evidence="2">
    <location>
        <begin position="62"/>
        <end position="80"/>
    </location>
</feature>
<accession>A0ABT0Q4E7</accession>
<feature type="transmembrane region" description="Helical" evidence="2">
    <location>
        <begin position="20"/>
        <end position="42"/>
    </location>
</feature>
<keyword evidence="2" id="KW-0812">Transmembrane</keyword>
<keyword evidence="2" id="KW-1133">Transmembrane helix</keyword>
<evidence type="ECO:0000313" key="3">
    <source>
        <dbReference type="EMBL" id="MCL6284718.1"/>
    </source>
</evidence>
<dbReference type="EMBL" id="JAMFMB010000018">
    <property type="protein sequence ID" value="MCL6284718.1"/>
    <property type="molecule type" value="Genomic_DNA"/>
</dbReference>
<reference evidence="3" key="1">
    <citation type="submission" date="2022-05" db="EMBL/GenBank/DDBJ databases">
        <authorList>
            <person name="Park J.-S."/>
        </authorList>
    </citation>
    <scope>NUCLEOTIDE SEQUENCE</scope>
    <source>
        <strain evidence="3">2012CJ41-6</strain>
    </source>
</reference>
<keyword evidence="2" id="KW-0472">Membrane</keyword>
<feature type="region of interest" description="Disordered" evidence="1">
    <location>
        <begin position="237"/>
        <end position="256"/>
    </location>
</feature>
<evidence type="ECO:0000256" key="2">
    <source>
        <dbReference type="SAM" id="Phobius"/>
    </source>
</evidence>
<comment type="caution">
    <text evidence="3">The sequence shown here is derived from an EMBL/GenBank/DDBJ whole genome shotgun (WGS) entry which is preliminary data.</text>
</comment>
<keyword evidence="4" id="KW-1185">Reference proteome</keyword>
<gene>
    <name evidence="3" type="ORF">M3P21_14370</name>
</gene>
<sequence length="256" mass="28474">MLALRSILFQSQELLTRLTIFIICAGAVLSVGLTLLAAMGVLPWLSLAAGVGGAVSPLAGPIAQIALTCLILMLAFYLPANARIMALERSHRDFSINMHDVANAYHAAHSADREGYFNLSSEFDAVKERLAFMREHPDLEDLEPDILELAAQMSQISRELARVYSDDKVTRAKGFLQQRQEELERFNKRVGDAKIALEEMRQWHHEIEIEESVARSQLDRIREEMFELLPELAAQHGADDGDGATILPLQPGRAAE</sequence>
<organism evidence="3 4">
    <name type="scientific">Ruegeria spongiae</name>
    <dbReference type="NCBI Taxonomy" id="2942209"/>
    <lineage>
        <taxon>Bacteria</taxon>
        <taxon>Pseudomonadati</taxon>
        <taxon>Pseudomonadota</taxon>
        <taxon>Alphaproteobacteria</taxon>
        <taxon>Rhodobacterales</taxon>
        <taxon>Roseobacteraceae</taxon>
        <taxon>Ruegeria</taxon>
    </lineage>
</organism>
<evidence type="ECO:0000313" key="4">
    <source>
        <dbReference type="Proteomes" id="UP001203880"/>
    </source>
</evidence>
<evidence type="ECO:0000256" key="1">
    <source>
        <dbReference type="SAM" id="MobiDB-lite"/>
    </source>
</evidence>
<protein>
    <submittedName>
        <fullName evidence="3">DNA repair protein</fullName>
    </submittedName>
</protein>